<dbReference type="Proteomes" id="UP000190961">
    <property type="component" value="Unassembled WGS sequence"/>
</dbReference>
<organism evidence="1 2">
    <name type="scientific">Ohtaekwangia koreensis</name>
    <dbReference type="NCBI Taxonomy" id="688867"/>
    <lineage>
        <taxon>Bacteria</taxon>
        <taxon>Pseudomonadati</taxon>
        <taxon>Bacteroidota</taxon>
        <taxon>Cytophagia</taxon>
        <taxon>Cytophagales</taxon>
        <taxon>Fulvivirgaceae</taxon>
        <taxon>Ohtaekwangia</taxon>
    </lineage>
</organism>
<dbReference type="RefSeq" id="WP_079685607.1">
    <property type="nucleotide sequence ID" value="NZ_FUZU01000001.1"/>
</dbReference>
<evidence type="ECO:0000313" key="2">
    <source>
        <dbReference type="Proteomes" id="UP000190961"/>
    </source>
</evidence>
<name>A0A1T5JE71_9BACT</name>
<dbReference type="Gene3D" id="3.30.2310.20">
    <property type="entry name" value="RelE-like"/>
    <property type="match status" value="1"/>
</dbReference>
<keyword evidence="2" id="KW-1185">Reference proteome</keyword>
<protein>
    <submittedName>
        <fullName evidence="1">Plasmid maintenance system killer protein</fullName>
    </submittedName>
</protein>
<dbReference type="OrthoDB" id="9801102at2"/>
<reference evidence="1 2" key="1">
    <citation type="submission" date="2017-02" db="EMBL/GenBank/DDBJ databases">
        <authorList>
            <person name="Peterson S.W."/>
        </authorList>
    </citation>
    <scope>NUCLEOTIDE SEQUENCE [LARGE SCALE GENOMIC DNA]</scope>
    <source>
        <strain evidence="1 2">DSM 25262</strain>
    </source>
</reference>
<dbReference type="InterPro" id="IPR035093">
    <property type="entry name" value="RelE/ParE_toxin_dom_sf"/>
</dbReference>
<dbReference type="EMBL" id="FUZU01000001">
    <property type="protein sequence ID" value="SKC49887.1"/>
    <property type="molecule type" value="Genomic_DNA"/>
</dbReference>
<sequence>MIVSIRHSTLKSLFEKGTAPGISGELKDSLLLWLSVIHAANDPRDLSINNVSTLEEDTAGYRLAIPGIGTFSFRFVDGEIRQLNFKKEPN</sequence>
<dbReference type="AlphaFoldDB" id="A0A1T5JE71"/>
<proteinExistence type="predicted"/>
<accession>A0A1T5JE71</accession>
<gene>
    <name evidence="1" type="ORF">SAMN05660236_1032</name>
</gene>
<dbReference type="STRING" id="688867.SAMN05660236_1032"/>
<evidence type="ECO:0000313" key="1">
    <source>
        <dbReference type="EMBL" id="SKC49887.1"/>
    </source>
</evidence>